<evidence type="ECO:0000313" key="1">
    <source>
        <dbReference type="EMBL" id="PDQ35745.1"/>
    </source>
</evidence>
<gene>
    <name evidence="1" type="ORF">B5766_04635</name>
</gene>
<sequence>MLLPPVVFSCSVELAGVRWIKPPNDHGGLSRTFVGGEAGFVSGDITTQISLGLCCEQLTAHS</sequence>
<organism evidence="1 2">
    <name type="scientific">Candidatus Lumbricidiphila eiseniae</name>
    <dbReference type="NCBI Taxonomy" id="1969409"/>
    <lineage>
        <taxon>Bacteria</taxon>
        <taxon>Bacillati</taxon>
        <taxon>Actinomycetota</taxon>
        <taxon>Actinomycetes</taxon>
        <taxon>Micrococcales</taxon>
        <taxon>Microbacteriaceae</taxon>
        <taxon>Candidatus Lumbricidiphila</taxon>
    </lineage>
</organism>
<protein>
    <submittedName>
        <fullName evidence="1">Uncharacterized protein</fullName>
    </submittedName>
</protein>
<reference evidence="2" key="1">
    <citation type="submission" date="2017-03" db="EMBL/GenBank/DDBJ databases">
        <authorList>
            <person name="Lund M.B."/>
        </authorList>
    </citation>
    <scope>NUCLEOTIDE SEQUENCE [LARGE SCALE GENOMIC DNA]</scope>
</reference>
<dbReference type="AlphaFoldDB" id="A0A2A6FS83"/>
<name>A0A2A6FS83_9MICO</name>
<evidence type="ECO:0000313" key="2">
    <source>
        <dbReference type="Proteomes" id="UP000219994"/>
    </source>
</evidence>
<comment type="caution">
    <text evidence="1">The sequence shown here is derived from an EMBL/GenBank/DDBJ whole genome shotgun (WGS) entry which is preliminary data.</text>
</comment>
<accession>A0A2A6FS83</accession>
<proteinExistence type="predicted"/>
<dbReference type="Proteomes" id="UP000219994">
    <property type="component" value="Unassembled WGS sequence"/>
</dbReference>
<dbReference type="EMBL" id="NAEP01000028">
    <property type="protein sequence ID" value="PDQ35745.1"/>
    <property type="molecule type" value="Genomic_DNA"/>
</dbReference>